<evidence type="ECO:0000313" key="3">
    <source>
        <dbReference type="Proteomes" id="UP001314205"/>
    </source>
</evidence>
<organism evidence="2 3">
    <name type="scientific">Parnassius mnemosyne</name>
    <name type="common">clouded apollo</name>
    <dbReference type="NCBI Taxonomy" id="213953"/>
    <lineage>
        <taxon>Eukaryota</taxon>
        <taxon>Metazoa</taxon>
        <taxon>Ecdysozoa</taxon>
        <taxon>Arthropoda</taxon>
        <taxon>Hexapoda</taxon>
        <taxon>Insecta</taxon>
        <taxon>Pterygota</taxon>
        <taxon>Neoptera</taxon>
        <taxon>Endopterygota</taxon>
        <taxon>Lepidoptera</taxon>
        <taxon>Glossata</taxon>
        <taxon>Ditrysia</taxon>
        <taxon>Papilionoidea</taxon>
        <taxon>Papilionidae</taxon>
        <taxon>Parnassiinae</taxon>
        <taxon>Parnassini</taxon>
        <taxon>Parnassius</taxon>
        <taxon>Driopa</taxon>
    </lineage>
</organism>
<keyword evidence="3" id="KW-1185">Reference proteome</keyword>
<dbReference type="Pfam" id="PF14529">
    <property type="entry name" value="Exo_endo_phos_2"/>
    <property type="match status" value="1"/>
</dbReference>
<reference evidence="2 3" key="1">
    <citation type="submission" date="2023-11" db="EMBL/GenBank/DDBJ databases">
        <authorList>
            <person name="Hedman E."/>
            <person name="Englund M."/>
            <person name="Stromberg M."/>
            <person name="Nyberg Akerstrom W."/>
            <person name="Nylinder S."/>
            <person name="Jareborg N."/>
            <person name="Kallberg Y."/>
            <person name="Kronander E."/>
        </authorList>
    </citation>
    <scope>NUCLEOTIDE SEQUENCE [LARGE SCALE GENOMIC DNA]</scope>
</reference>
<protein>
    <recommendedName>
        <fullName evidence="1">Endonuclease/exonuclease/phosphatase domain-containing protein</fullName>
    </recommendedName>
</protein>
<gene>
    <name evidence="2" type="ORF">PARMNEM_LOCUS12657</name>
</gene>
<dbReference type="GO" id="GO:0003824">
    <property type="term" value="F:catalytic activity"/>
    <property type="evidence" value="ECO:0007669"/>
    <property type="project" value="InterPro"/>
</dbReference>
<dbReference type="PANTHER" id="PTHR33776:SF4">
    <property type="entry name" value="ENDONUCLEASE_EXONUCLEASE_PHOSPHATASE DOMAIN-CONTAINING PROTEIN"/>
    <property type="match status" value="1"/>
</dbReference>
<name>A0AAV1LCT9_9NEOP</name>
<dbReference type="EMBL" id="CAVLGL010000087">
    <property type="protein sequence ID" value="CAK1592770.1"/>
    <property type="molecule type" value="Genomic_DNA"/>
</dbReference>
<proteinExistence type="predicted"/>
<evidence type="ECO:0000259" key="1">
    <source>
        <dbReference type="Pfam" id="PF14529"/>
    </source>
</evidence>
<dbReference type="InterPro" id="IPR005135">
    <property type="entry name" value="Endo/exonuclease/phosphatase"/>
</dbReference>
<evidence type="ECO:0000313" key="2">
    <source>
        <dbReference type="EMBL" id="CAK1592770.1"/>
    </source>
</evidence>
<dbReference type="Proteomes" id="UP001314205">
    <property type="component" value="Unassembled WGS sequence"/>
</dbReference>
<dbReference type="PANTHER" id="PTHR33776">
    <property type="entry name" value="ENDO/EXONUCLEASE/PHOSPHATASE DOMAIN-CONTAINING PROTEIN"/>
    <property type="match status" value="1"/>
</dbReference>
<dbReference type="AlphaFoldDB" id="A0AAV1LCT9"/>
<dbReference type="SUPFAM" id="SSF56219">
    <property type="entry name" value="DNase I-like"/>
    <property type="match status" value="1"/>
</dbReference>
<accession>A0AAV1LCT9</accession>
<sequence length="214" mass="24552">MPKRGQTLKNGARELIIKLQDYFERERQNGGPLLPVEQVQERVSQALGVSKRTILLYKERKDIVSLSVERTVEMACVELEHLIVVSVYRPPCATYDHFERIVEEVLLKLSKQNKSVVMCGDFNINFLETSSISIKFRSLFKSYNLVNLFLEPTRIAGPSATCIDNIFTDVKPLHKSIIQNLSSDHCGELVSLPYIHKKQKNKKVVFVPINEHRL</sequence>
<feature type="domain" description="Endonuclease/exonuclease/phosphatase" evidence="1">
    <location>
        <begin position="83"/>
        <end position="186"/>
    </location>
</feature>
<dbReference type="Gene3D" id="3.60.10.10">
    <property type="entry name" value="Endonuclease/exonuclease/phosphatase"/>
    <property type="match status" value="1"/>
</dbReference>
<comment type="caution">
    <text evidence="2">The sequence shown here is derived from an EMBL/GenBank/DDBJ whole genome shotgun (WGS) entry which is preliminary data.</text>
</comment>
<dbReference type="InterPro" id="IPR036691">
    <property type="entry name" value="Endo/exonu/phosph_ase_sf"/>
</dbReference>